<evidence type="ECO:0000256" key="1">
    <source>
        <dbReference type="SAM" id="Phobius"/>
    </source>
</evidence>
<dbReference type="AlphaFoldDB" id="A0A426XQW1"/>
<gene>
    <name evidence="2" type="ORF">B296_00057528</name>
</gene>
<name>A0A426XQW1_ENSVE</name>
<sequence length="60" mass="6869">VLLCSIILQFCQCVISSVIGCYLSIFLHVFQNSEDIEIMDISDPTLIEKISEESIQLFMR</sequence>
<protein>
    <submittedName>
        <fullName evidence="2">Uncharacterized protein</fullName>
    </submittedName>
</protein>
<dbReference type="Proteomes" id="UP000287651">
    <property type="component" value="Unassembled WGS sequence"/>
</dbReference>
<accession>A0A426XQW1</accession>
<feature type="transmembrane region" description="Helical" evidence="1">
    <location>
        <begin position="6"/>
        <end position="30"/>
    </location>
</feature>
<comment type="caution">
    <text evidence="2">The sequence shown here is derived from an EMBL/GenBank/DDBJ whole genome shotgun (WGS) entry which is preliminary data.</text>
</comment>
<feature type="non-terminal residue" evidence="2">
    <location>
        <position position="1"/>
    </location>
</feature>
<reference evidence="2 3" key="1">
    <citation type="journal article" date="2014" name="Agronomy (Basel)">
        <title>A Draft Genome Sequence for Ensete ventricosum, the Drought-Tolerant Tree Against Hunger.</title>
        <authorList>
            <person name="Harrison J."/>
            <person name="Moore K.A."/>
            <person name="Paszkiewicz K."/>
            <person name="Jones T."/>
            <person name="Grant M."/>
            <person name="Ambacheew D."/>
            <person name="Muzemil S."/>
            <person name="Studholme D.J."/>
        </authorList>
    </citation>
    <scope>NUCLEOTIDE SEQUENCE [LARGE SCALE GENOMIC DNA]</scope>
</reference>
<keyword evidence="1" id="KW-0812">Transmembrane</keyword>
<dbReference type="EMBL" id="AMZH03018276">
    <property type="protein sequence ID" value="RRT41812.1"/>
    <property type="molecule type" value="Genomic_DNA"/>
</dbReference>
<evidence type="ECO:0000313" key="2">
    <source>
        <dbReference type="EMBL" id="RRT41812.1"/>
    </source>
</evidence>
<keyword evidence="1" id="KW-1133">Transmembrane helix</keyword>
<keyword evidence="1" id="KW-0472">Membrane</keyword>
<organism evidence="2 3">
    <name type="scientific">Ensete ventricosum</name>
    <name type="common">Abyssinian banana</name>
    <name type="synonym">Musa ensete</name>
    <dbReference type="NCBI Taxonomy" id="4639"/>
    <lineage>
        <taxon>Eukaryota</taxon>
        <taxon>Viridiplantae</taxon>
        <taxon>Streptophyta</taxon>
        <taxon>Embryophyta</taxon>
        <taxon>Tracheophyta</taxon>
        <taxon>Spermatophyta</taxon>
        <taxon>Magnoliopsida</taxon>
        <taxon>Liliopsida</taxon>
        <taxon>Zingiberales</taxon>
        <taxon>Musaceae</taxon>
        <taxon>Ensete</taxon>
    </lineage>
</organism>
<evidence type="ECO:0000313" key="3">
    <source>
        <dbReference type="Proteomes" id="UP000287651"/>
    </source>
</evidence>
<proteinExistence type="predicted"/>